<dbReference type="InterPro" id="IPR036390">
    <property type="entry name" value="WH_DNA-bd_sf"/>
</dbReference>
<dbReference type="CDD" id="cd05466">
    <property type="entry name" value="PBP2_LTTR_substrate"/>
    <property type="match status" value="1"/>
</dbReference>
<dbReference type="GO" id="GO:0003700">
    <property type="term" value="F:DNA-binding transcription factor activity"/>
    <property type="evidence" value="ECO:0007669"/>
    <property type="project" value="InterPro"/>
</dbReference>
<dbReference type="SUPFAM" id="SSF53850">
    <property type="entry name" value="Periplasmic binding protein-like II"/>
    <property type="match status" value="1"/>
</dbReference>
<keyword evidence="3" id="KW-0238">DNA-binding</keyword>
<dbReference type="Gene3D" id="3.40.190.290">
    <property type="match status" value="1"/>
</dbReference>
<evidence type="ECO:0000256" key="2">
    <source>
        <dbReference type="ARBA" id="ARBA00023015"/>
    </source>
</evidence>
<dbReference type="Pfam" id="PF00126">
    <property type="entry name" value="HTH_1"/>
    <property type="match status" value="1"/>
</dbReference>
<keyword evidence="7" id="KW-1185">Reference proteome</keyword>
<keyword evidence="2" id="KW-0805">Transcription regulation</keyword>
<evidence type="ECO:0000313" key="6">
    <source>
        <dbReference type="EMBL" id="QNM10862.1"/>
    </source>
</evidence>
<dbReference type="Pfam" id="PF03466">
    <property type="entry name" value="LysR_substrate"/>
    <property type="match status" value="1"/>
</dbReference>
<gene>
    <name evidence="6" type="ORF">H9Q80_11270</name>
</gene>
<protein>
    <submittedName>
        <fullName evidence="6">LysR family transcriptional regulator</fullName>
    </submittedName>
</protein>
<evidence type="ECO:0000313" key="7">
    <source>
        <dbReference type="Proteomes" id="UP000515856"/>
    </source>
</evidence>
<proteinExistence type="inferred from homology"/>
<dbReference type="InterPro" id="IPR000847">
    <property type="entry name" value="LysR_HTH_N"/>
</dbReference>
<dbReference type="RefSeq" id="WP_117454205.1">
    <property type="nucleotide sequence ID" value="NZ_CP060636.1"/>
</dbReference>
<evidence type="ECO:0000256" key="4">
    <source>
        <dbReference type="ARBA" id="ARBA00023163"/>
    </source>
</evidence>
<dbReference type="InterPro" id="IPR036388">
    <property type="entry name" value="WH-like_DNA-bd_sf"/>
</dbReference>
<dbReference type="Gene3D" id="1.10.10.10">
    <property type="entry name" value="Winged helix-like DNA-binding domain superfamily/Winged helix DNA-binding domain"/>
    <property type="match status" value="1"/>
</dbReference>
<dbReference type="PRINTS" id="PR00039">
    <property type="entry name" value="HTHLYSR"/>
</dbReference>
<reference evidence="6 7" key="1">
    <citation type="submission" date="2020-08" db="EMBL/GenBank/DDBJ databases">
        <authorList>
            <person name="Liu C."/>
            <person name="Sun Q."/>
        </authorList>
    </citation>
    <scope>NUCLEOTIDE SEQUENCE [LARGE SCALE GENOMIC DNA]</scope>
    <source>
        <strain evidence="6 7">NSJ-61</strain>
    </source>
</reference>
<dbReference type="PANTHER" id="PTHR30346:SF0">
    <property type="entry name" value="HCA OPERON TRANSCRIPTIONAL ACTIVATOR HCAR"/>
    <property type="match status" value="1"/>
</dbReference>
<dbReference type="Proteomes" id="UP000515856">
    <property type="component" value="Chromosome"/>
</dbReference>
<dbReference type="FunFam" id="1.10.10.10:FF:000001">
    <property type="entry name" value="LysR family transcriptional regulator"/>
    <property type="match status" value="1"/>
</dbReference>
<evidence type="ECO:0000256" key="3">
    <source>
        <dbReference type="ARBA" id="ARBA00023125"/>
    </source>
</evidence>
<dbReference type="PANTHER" id="PTHR30346">
    <property type="entry name" value="TRANSCRIPTIONAL DUAL REGULATOR HCAR-RELATED"/>
    <property type="match status" value="1"/>
</dbReference>
<evidence type="ECO:0000256" key="1">
    <source>
        <dbReference type="ARBA" id="ARBA00009437"/>
    </source>
</evidence>
<dbReference type="InterPro" id="IPR005119">
    <property type="entry name" value="LysR_subst-bd"/>
</dbReference>
<organism evidence="6 7">
    <name type="scientific">[Eubacterium] hominis</name>
    <dbReference type="NCBI Taxonomy" id="2764325"/>
    <lineage>
        <taxon>Bacteria</taxon>
        <taxon>Bacillati</taxon>
        <taxon>Bacillota</taxon>
        <taxon>Erysipelotrichia</taxon>
        <taxon>Erysipelotrichales</taxon>
        <taxon>Erysipelotrichaceae</taxon>
        <taxon>Amedibacillus</taxon>
    </lineage>
</organism>
<accession>A0A7G9GJ80</accession>
<dbReference type="EMBL" id="CP060636">
    <property type="protein sequence ID" value="QNM10862.1"/>
    <property type="molecule type" value="Genomic_DNA"/>
</dbReference>
<feature type="domain" description="HTH lysR-type" evidence="5">
    <location>
        <begin position="1"/>
        <end position="58"/>
    </location>
</feature>
<sequence>MKIVQLKYFIAVIDYGSINKAAERLYVSQPSLSRSIQALENEIGKPLLIRSNHGVSMTPTGRLVYYYGQSIINELNTLERLKGLDEKSIYSKLSVSSSSIFLKDDLVLKCYEKLISSETEIQMIETTTEEVFENVENSKSEVGIVILNDMQLIIFKKMAEIKEIEYEVLGSGPIYIHMNEEDPLAKNDTIRFSDLIDRTFIHLPNDFFSDINKSININGMQLSTFPKVLIMRNYHAMLSIAKHTSSFLIGHKWQVEELKHSHMKSLLLKDNDLQKHFIIIKRKNHVLSSAGRIFIDIIHDTYKQV</sequence>
<comment type="similarity">
    <text evidence="1">Belongs to the LysR transcriptional regulatory family.</text>
</comment>
<dbReference type="KEGG" id="ehn:H9Q80_11270"/>
<keyword evidence="4" id="KW-0804">Transcription</keyword>
<name>A0A7G9GJ80_9FIRM</name>
<dbReference type="PROSITE" id="PS50931">
    <property type="entry name" value="HTH_LYSR"/>
    <property type="match status" value="1"/>
</dbReference>
<dbReference type="SUPFAM" id="SSF46785">
    <property type="entry name" value="Winged helix' DNA-binding domain"/>
    <property type="match status" value="1"/>
</dbReference>
<dbReference type="GO" id="GO:0032993">
    <property type="term" value="C:protein-DNA complex"/>
    <property type="evidence" value="ECO:0007669"/>
    <property type="project" value="TreeGrafter"/>
</dbReference>
<evidence type="ECO:0000259" key="5">
    <source>
        <dbReference type="PROSITE" id="PS50931"/>
    </source>
</evidence>
<dbReference type="AlphaFoldDB" id="A0A7G9GJ80"/>
<dbReference type="GO" id="GO:0003677">
    <property type="term" value="F:DNA binding"/>
    <property type="evidence" value="ECO:0007669"/>
    <property type="project" value="UniProtKB-KW"/>
</dbReference>